<comment type="caution">
    <text evidence="1">The sequence shown here is derived from an EMBL/GenBank/DDBJ whole genome shotgun (WGS) entry which is preliminary data.</text>
</comment>
<accession>A0AAW0B9L7</accession>
<organism evidence="1 2">
    <name type="scientific">Favolaschia claudopus</name>
    <dbReference type="NCBI Taxonomy" id="2862362"/>
    <lineage>
        <taxon>Eukaryota</taxon>
        <taxon>Fungi</taxon>
        <taxon>Dikarya</taxon>
        <taxon>Basidiomycota</taxon>
        <taxon>Agaricomycotina</taxon>
        <taxon>Agaricomycetes</taxon>
        <taxon>Agaricomycetidae</taxon>
        <taxon>Agaricales</taxon>
        <taxon>Marasmiineae</taxon>
        <taxon>Mycenaceae</taxon>
        <taxon>Favolaschia</taxon>
    </lineage>
</organism>
<keyword evidence="2" id="KW-1185">Reference proteome</keyword>
<sequence length="411" mass="45788">MTTWVSYSQVLDLDNSQHAPRNPQSGPATTPPILRAARSAFALRHRRPGALNSDSTYLTDVDETTFTSSFNATTIHVTTGSIQKTLTRLDSIFKFVCVSLQRTTLTPPDLQVSRDSPLSVFPIYETRTLCPSTSVALLLQQHRIHLDPYLFCDGCCLLKGRQALLGVSRTDLAFLIGCTRLPKAPPHIDLRLLPPLSGPPQQHPGIFFLTLSPARPPRYDLQRQRQRRGQNRRFKATAINVTMHVYNCPTLTALHRQARAYHLSDESFASRISIFMISNALSTSTIFSRIPCKATNVASLPLGLILPHMAPEPSSIFRFSPSQAENVSNGTLGRSYDLSRRKLNIVLASPVRSTFIMISVSPPFPALSNAFRPFYPSRSRFSCHKAACLPLSPLLRSFTYLCSQIQDLLVR</sequence>
<dbReference type="Proteomes" id="UP001362999">
    <property type="component" value="Unassembled WGS sequence"/>
</dbReference>
<dbReference type="EMBL" id="JAWWNJ010000036">
    <property type="protein sequence ID" value="KAK7023010.1"/>
    <property type="molecule type" value="Genomic_DNA"/>
</dbReference>
<protein>
    <submittedName>
        <fullName evidence="1">Uncharacterized protein</fullName>
    </submittedName>
</protein>
<reference evidence="1 2" key="1">
    <citation type="journal article" date="2024" name="J Genomics">
        <title>Draft genome sequencing and assembly of Favolaschia claudopus CIRM-BRFM 2984 isolated from oak limbs.</title>
        <authorList>
            <person name="Navarro D."/>
            <person name="Drula E."/>
            <person name="Chaduli D."/>
            <person name="Cazenave R."/>
            <person name="Ahrendt S."/>
            <person name="Wang J."/>
            <person name="Lipzen A."/>
            <person name="Daum C."/>
            <person name="Barry K."/>
            <person name="Grigoriev I.V."/>
            <person name="Favel A."/>
            <person name="Rosso M.N."/>
            <person name="Martin F."/>
        </authorList>
    </citation>
    <scope>NUCLEOTIDE SEQUENCE [LARGE SCALE GENOMIC DNA]</scope>
    <source>
        <strain evidence="1 2">CIRM-BRFM 2984</strain>
    </source>
</reference>
<proteinExistence type="predicted"/>
<gene>
    <name evidence="1" type="ORF">R3P38DRAFT_3536651</name>
</gene>
<dbReference type="AlphaFoldDB" id="A0AAW0B9L7"/>
<evidence type="ECO:0000313" key="2">
    <source>
        <dbReference type="Proteomes" id="UP001362999"/>
    </source>
</evidence>
<name>A0AAW0B9L7_9AGAR</name>
<evidence type="ECO:0000313" key="1">
    <source>
        <dbReference type="EMBL" id="KAK7023010.1"/>
    </source>
</evidence>